<sequence length="127" mass="13723">MGPVAQWYALLSILRTSWSQGFQVQVLNSSSLACLFSLGEGLNRLSPIPPLSYICTNGSCAPVCSVQNPMTGAKSHPWPGSQVTSHLSLSFVKYIVLRYIACHNILQAGASGAALAPRYPHHRPYIP</sequence>
<keyword evidence="3" id="KW-1185">Reference proteome</keyword>
<evidence type="ECO:0000256" key="1">
    <source>
        <dbReference type="SAM" id="SignalP"/>
    </source>
</evidence>
<feature type="signal peptide" evidence="1">
    <location>
        <begin position="1"/>
        <end position="19"/>
    </location>
</feature>
<feature type="chain" id="PRO_5018268838" description="Secreted protein" evidence="1">
    <location>
        <begin position="20"/>
        <end position="127"/>
    </location>
</feature>
<evidence type="ECO:0008006" key="4">
    <source>
        <dbReference type="Google" id="ProtNLM"/>
    </source>
</evidence>
<keyword evidence="1" id="KW-0732">Signal</keyword>
<evidence type="ECO:0000313" key="3">
    <source>
        <dbReference type="Proteomes" id="UP000275078"/>
    </source>
</evidence>
<reference evidence="2 3" key="1">
    <citation type="journal article" date="2018" name="Nat. Ecol. Evol.">
        <title>Pezizomycetes genomes reveal the molecular basis of ectomycorrhizal truffle lifestyle.</title>
        <authorList>
            <person name="Murat C."/>
            <person name="Payen T."/>
            <person name="Noel B."/>
            <person name="Kuo A."/>
            <person name="Morin E."/>
            <person name="Chen J."/>
            <person name="Kohler A."/>
            <person name="Krizsan K."/>
            <person name="Balestrini R."/>
            <person name="Da Silva C."/>
            <person name="Montanini B."/>
            <person name="Hainaut M."/>
            <person name="Levati E."/>
            <person name="Barry K.W."/>
            <person name="Belfiori B."/>
            <person name="Cichocki N."/>
            <person name="Clum A."/>
            <person name="Dockter R.B."/>
            <person name="Fauchery L."/>
            <person name="Guy J."/>
            <person name="Iotti M."/>
            <person name="Le Tacon F."/>
            <person name="Lindquist E.A."/>
            <person name="Lipzen A."/>
            <person name="Malagnac F."/>
            <person name="Mello A."/>
            <person name="Molinier V."/>
            <person name="Miyauchi S."/>
            <person name="Poulain J."/>
            <person name="Riccioni C."/>
            <person name="Rubini A."/>
            <person name="Sitrit Y."/>
            <person name="Splivallo R."/>
            <person name="Traeger S."/>
            <person name="Wang M."/>
            <person name="Zifcakova L."/>
            <person name="Wipf D."/>
            <person name="Zambonelli A."/>
            <person name="Paolocci F."/>
            <person name="Nowrousian M."/>
            <person name="Ottonello S."/>
            <person name="Baldrian P."/>
            <person name="Spatafora J.W."/>
            <person name="Henrissat B."/>
            <person name="Nagy L.G."/>
            <person name="Aury J.M."/>
            <person name="Wincker P."/>
            <person name="Grigoriev I.V."/>
            <person name="Bonfante P."/>
            <person name="Martin F.M."/>
        </authorList>
    </citation>
    <scope>NUCLEOTIDE SEQUENCE [LARGE SCALE GENOMIC DNA]</scope>
    <source>
        <strain evidence="2 3">RN42</strain>
    </source>
</reference>
<evidence type="ECO:0000313" key="2">
    <source>
        <dbReference type="EMBL" id="RPA77694.1"/>
    </source>
</evidence>
<protein>
    <recommendedName>
        <fullName evidence="4">Secreted protein</fullName>
    </recommendedName>
</protein>
<accession>A0A3N4I7C2</accession>
<dbReference type="Proteomes" id="UP000275078">
    <property type="component" value="Unassembled WGS sequence"/>
</dbReference>
<dbReference type="AlphaFoldDB" id="A0A3N4I7C2"/>
<proteinExistence type="predicted"/>
<gene>
    <name evidence="2" type="ORF">BJ508DRAFT_165170</name>
</gene>
<dbReference type="EMBL" id="ML119722">
    <property type="protein sequence ID" value="RPA77694.1"/>
    <property type="molecule type" value="Genomic_DNA"/>
</dbReference>
<name>A0A3N4I7C2_ASCIM</name>
<organism evidence="2 3">
    <name type="scientific">Ascobolus immersus RN42</name>
    <dbReference type="NCBI Taxonomy" id="1160509"/>
    <lineage>
        <taxon>Eukaryota</taxon>
        <taxon>Fungi</taxon>
        <taxon>Dikarya</taxon>
        <taxon>Ascomycota</taxon>
        <taxon>Pezizomycotina</taxon>
        <taxon>Pezizomycetes</taxon>
        <taxon>Pezizales</taxon>
        <taxon>Ascobolaceae</taxon>
        <taxon>Ascobolus</taxon>
    </lineage>
</organism>